<feature type="domain" description="TauD/TfdA-like" evidence="8">
    <location>
        <begin position="224"/>
        <end position="460"/>
    </location>
</feature>
<feature type="region of interest" description="Disordered" evidence="7">
    <location>
        <begin position="51"/>
        <end position="84"/>
    </location>
</feature>
<dbReference type="InterPro" id="IPR003819">
    <property type="entry name" value="TauD/TfdA-like"/>
</dbReference>
<dbReference type="SUPFAM" id="SSF51197">
    <property type="entry name" value="Clavaminate synthase-like"/>
    <property type="match status" value="1"/>
</dbReference>
<dbReference type="Gene3D" id="3.30.2020.30">
    <property type="match status" value="1"/>
</dbReference>
<evidence type="ECO:0000313" key="9">
    <source>
        <dbReference type="EMBL" id="KAK8856812.1"/>
    </source>
</evidence>
<evidence type="ECO:0000256" key="3">
    <source>
        <dbReference type="ARBA" id="ARBA00022723"/>
    </source>
</evidence>
<dbReference type="Pfam" id="PF02668">
    <property type="entry name" value="TauD"/>
    <property type="match status" value="1"/>
</dbReference>
<comment type="cofactor">
    <cofactor evidence="1">
        <name>Fe(2+)</name>
        <dbReference type="ChEBI" id="CHEBI:29033"/>
    </cofactor>
</comment>
<dbReference type="Proteomes" id="UP001390339">
    <property type="component" value="Unassembled WGS sequence"/>
</dbReference>
<evidence type="ECO:0000259" key="8">
    <source>
        <dbReference type="Pfam" id="PF02668"/>
    </source>
</evidence>
<evidence type="ECO:0000256" key="7">
    <source>
        <dbReference type="SAM" id="MobiDB-lite"/>
    </source>
</evidence>
<comment type="similarity">
    <text evidence="2">Belongs to the gamma-BBH/TMLD family.</text>
</comment>
<proteinExistence type="inferred from homology"/>
<feature type="region of interest" description="Disordered" evidence="7">
    <location>
        <begin position="513"/>
        <end position="551"/>
    </location>
</feature>
<evidence type="ECO:0000256" key="2">
    <source>
        <dbReference type="ARBA" id="ARBA00008654"/>
    </source>
</evidence>
<evidence type="ECO:0000256" key="6">
    <source>
        <dbReference type="ARBA" id="ARBA00023004"/>
    </source>
</evidence>
<evidence type="ECO:0000256" key="1">
    <source>
        <dbReference type="ARBA" id="ARBA00001954"/>
    </source>
</evidence>
<keyword evidence="6" id="KW-0408">Iron</keyword>
<reference evidence="9 10" key="1">
    <citation type="journal article" date="2024" name="IMA Fungus">
        <title>Apiospora arundinis, a panoply of carbohydrate-active enzymes and secondary metabolites.</title>
        <authorList>
            <person name="Sorensen T."/>
            <person name="Petersen C."/>
            <person name="Muurmann A.T."/>
            <person name="Christiansen J.V."/>
            <person name="Brundto M.L."/>
            <person name="Overgaard C.K."/>
            <person name="Boysen A.T."/>
            <person name="Wollenberg R.D."/>
            <person name="Larsen T.O."/>
            <person name="Sorensen J.L."/>
            <person name="Nielsen K.L."/>
            <person name="Sondergaard T.E."/>
        </authorList>
    </citation>
    <scope>NUCLEOTIDE SEQUENCE [LARGE SCALE GENOMIC DNA]</scope>
    <source>
        <strain evidence="9 10">AAU 773</strain>
    </source>
</reference>
<accession>A0ABR2I3Q8</accession>
<dbReference type="PANTHER" id="PTHR10696">
    <property type="entry name" value="GAMMA-BUTYROBETAINE HYDROXYLASE-RELATED"/>
    <property type="match status" value="1"/>
</dbReference>
<dbReference type="Gene3D" id="3.60.130.10">
    <property type="entry name" value="Clavaminate synthase-like"/>
    <property type="match status" value="1"/>
</dbReference>
<dbReference type="PANTHER" id="PTHR10696:SF25">
    <property type="entry name" value="OXIDOREDUCTASE AIM17-RELATED"/>
    <property type="match status" value="1"/>
</dbReference>
<dbReference type="InterPro" id="IPR050411">
    <property type="entry name" value="AlphaKG_dependent_hydroxylases"/>
</dbReference>
<evidence type="ECO:0000313" key="10">
    <source>
        <dbReference type="Proteomes" id="UP001390339"/>
    </source>
</evidence>
<keyword evidence="5" id="KW-0560">Oxidoreductase</keyword>
<keyword evidence="10" id="KW-1185">Reference proteome</keyword>
<comment type="caution">
    <text evidence="9">The sequence shown here is derived from an EMBL/GenBank/DDBJ whole genome shotgun (WGS) entry which is preliminary data.</text>
</comment>
<keyword evidence="3" id="KW-0479">Metal-binding</keyword>
<name>A0ABR2I3Q8_9PEZI</name>
<dbReference type="CDD" id="cd00250">
    <property type="entry name" value="CAS_like"/>
    <property type="match status" value="1"/>
</dbReference>
<gene>
    <name evidence="9" type="ORF">PGQ11_012724</name>
</gene>
<evidence type="ECO:0000256" key="5">
    <source>
        <dbReference type="ARBA" id="ARBA00023002"/>
    </source>
</evidence>
<sequence>MARPIRIPRTFASRALMAAPVHVSRPASLLASTSCHPVACLAAQKRHISQHTPLRAPLDSTKEPISPTPTEADAHSASHSATNETKPLQEAIGWGIRMEKDQMLTGHTVSLMSHGKTDRVLDRHWLRDGCACSACVDPHSGQKNFGTTDVPLDLPISSCQRTKSGDLEIVWQNDFLTSGRESHTSTYPAEQVQSILGSSNTVPALPRKILWDKERINKDLMFVEYDDWIKNDEAVNAGVRMLHTHGILFIRNAPHSEESVISMSSRIGNLKETLYGRTWDVRSKPEAENVAYTSSFLGLHQDMLYLKDPPRLQLLHCLQNSCEGGESLFSDANLAAYLIKIGSAEITESLRKQEIKYHYKKHGHFYENYHPVVNENQHVRWSPPFQAPFTNREYTKESSKGRRKWVSAVRKFQELLEKEEFLFEYKMNPGDCVIFDNLRVVHGRRAFDTSVGSRWLKGTYNAQDVFKSKLKLACADLAVAAESSEEPTMLEQAGALNEKHRIWDNVDLTGKKQKKLKRSVKSSATESKKSKPSSNHKTVSLQLEGERPAFV</sequence>
<feature type="compositionally biased region" description="Polar residues" evidence="7">
    <location>
        <begin position="532"/>
        <end position="541"/>
    </location>
</feature>
<organism evidence="9 10">
    <name type="scientific">Apiospora arundinis</name>
    <dbReference type="NCBI Taxonomy" id="335852"/>
    <lineage>
        <taxon>Eukaryota</taxon>
        <taxon>Fungi</taxon>
        <taxon>Dikarya</taxon>
        <taxon>Ascomycota</taxon>
        <taxon>Pezizomycotina</taxon>
        <taxon>Sordariomycetes</taxon>
        <taxon>Xylariomycetidae</taxon>
        <taxon>Amphisphaeriales</taxon>
        <taxon>Apiosporaceae</taxon>
        <taxon>Apiospora</taxon>
    </lineage>
</organism>
<dbReference type="EMBL" id="JAPCWZ010000007">
    <property type="protein sequence ID" value="KAK8856812.1"/>
    <property type="molecule type" value="Genomic_DNA"/>
</dbReference>
<dbReference type="GO" id="GO:0051213">
    <property type="term" value="F:dioxygenase activity"/>
    <property type="evidence" value="ECO:0007669"/>
    <property type="project" value="UniProtKB-KW"/>
</dbReference>
<protein>
    <submittedName>
        <fullName evidence="9">TfdA family Taurine catabolism dioxygenase TauD</fullName>
    </submittedName>
</protein>
<keyword evidence="4 9" id="KW-0223">Dioxygenase</keyword>
<evidence type="ECO:0000256" key="4">
    <source>
        <dbReference type="ARBA" id="ARBA00022964"/>
    </source>
</evidence>
<dbReference type="InterPro" id="IPR038492">
    <property type="entry name" value="GBBH-like_N_sf"/>
</dbReference>
<dbReference type="InterPro" id="IPR042098">
    <property type="entry name" value="TauD-like_sf"/>
</dbReference>